<protein>
    <submittedName>
        <fullName evidence="1">Uncharacterized protein</fullName>
    </submittedName>
</protein>
<dbReference type="InterPro" id="IPR034660">
    <property type="entry name" value="DinB/YfiT-like"/>
</dbReference>
<proteinExistence type="predicted"/>
<dbReference type="PANTHER" id="PTHR36922">
    <property type="entry name" value="BLL2446 PROTEIN"/>
    <property type="match status" value="1"/>
</dbReference>
<dbReference type="InterPro" id="IPR018531">
    <property type="entry name" value="DUF1993"/>
</dbReference>
<sequence length="174" mass="19591">MSSLYDISIPVYTDITKTTQSILKKGEEHFKSQGKDVAQLTQLKIAEDMLNFGVQIFIIVATGRKMIERVTGGSPVDTPMKEYTLPELHELLESLLKELAQVDRSQVDGRGDAEVPCKFGPEEFKAKARDYVFGYPIPTAYFHLNMIYALLRGQGVPLGKKDYMGEFMKTFTKA</sequence>
<evidence type="ECO:0000313" key="2">
    <source>
        <dbReference type="Proteomes" id="UP001396898"/>
    </source>
</evidence>
<dbReference type="EMBL" id="JAQQWI010000004">
    <property type="protein sequence ID" value="KAK8036553.1"/>
    <property type="molecule type" value="Genomic_DNA"/>
</dbReference>
<dbReference type="Pfam" id="PF09351">
    <property type="entry name" value="DUF1993"/>
    <property type="match status" value="1"/>
</dbReference>
<organism evidence="1 2">
    <name type="scientific">Apiospora marii</name>
    <dbReference type="NCBI Taxonomy" id="335849"/>
    <lineage>
        <taxon>Eukaryota</taxon>
        <taxon>Fungi</taxon>
        <taxon>Dikarya</taxon>
        <taxon>Ascomycota</taxon>
        <taxon>Pezizomycotina</taxon>
        <taxon>Sordariomycetes</taxon>
        <taxon>Xylariomycetidae</taxon>
        <taxon>Amphisphaeriales</taxon>
        <taxon>Apiosporaceae</taxon>
        <taxon>Apiospora</taxon>
    </lineage>
</organism>
<evidence type="ECO:0000313" key="1">
    <source>
        <dbReference type="EMBL" id="KAK8036553.1"/>
    </source>
</evidence>
<dbReference type="PANTHER" id="PTHR36922:SF1">
    <property type="entry name" value="DUF1993 DOMAIN-CONTAINING PROTEIN"/>
    <property type="match status" value="1"/>
</dbReference>
<dbReference type="SUPFAM" id="SSF109854">
    <property type="entry name" value="DinB/YfiT-like putative metalloenzymes"/>
    <property type="match status" value="1"/>
</dbReference>
<keyword evidence="2" id="KW-1185">Reference proteome</keyword>
<reference evidence="1 2" key="1">
    <citation type="submission" date="2023-01" db="EMBL/GenBank/DDBJ databases">
        <title>Analysis of 21 Apiospora genomes using comparative genomics revels a genus with tremendous synthesis potential of carbohydrate active enzymes and secondary metabolites.</title>
        <authorList>
            <person name="Sorensen T."/>
        </authorList>
    </citation>
    <scope>NUCLEOTIDE SEQUENCE [LARGE SCALE GENOMIC DNA]</scope>
    <source>
        <strain evidence="1 2">CBS 20057</strain>
    </source>
</reference>
<gene>
    <name evidence="1" type="ORF">PG991_001690</name>
</gene>
<name>A0ABR1SQE3_9PEZI</name>
<accession>A0ABR1SQE3</accession>
<comment type="caution">
    <text evidence="1">The sequence shown here is derived from an EMBL/GenBank/DDBJ whole genome shotgun (WGS) entry which is preliminary data.</text>
</comment>
<dbReference type="Proteomes" id="UP001396898">
    <property type="component" value="Unassembled WGS sequence"/>
</dbReference>
<dbReference type="Gene3D" id="1.20.120.450">
    <property type="entry name" value="dinb family like domain"/>
    <property type="match status" value="1"/>
</dbReference>